<evidence type="ECO:0000313" key="1">
    <source>
        <dbReference type="EMBL" id="SBO99468.1"/>
    </source>
</evidence>
<organism evidence="1">
    <name type="scientific">Nonomuraea gerenzanensis</name>
    <dbReference type="NCBI Taxonomy" id="93944"/>
    <lineage>
        <taxon>Bacteria</taxon>
        <taxon>Bacillati</taxon>
        <taxon>Actinomycetota</taxon>
        <taxon>Actinomycetes</taxon>
        <taxon>Streptosporangiales</taxon>
        <taxon>Streptosporangiaceae</taxon>
        <taxon>Nonomuraea</taxon>
    </lineage>
</organism>
<name>A0A1M4EL36_9ACTN</name>
<gene>
    <name evidence="1" type="ORF">BN4615_P8984</name>
</gene>
<dbReference type="AlphaFoldDB" id="A0A1M4EL36"/>
<accession>A0A1M4EL36</accession>
<dbReference type="EMBL" id="LT559118">
    <property type="protein sequence ID" value="SBO99468.1"/>
    <property type="molecule type" value="Genomic_DNA"/>
</dbReference>
<proteinExistence type="predicted"/>
<protein>
    <submittedName>
        <fullName evidence="1">Uncharacterized protein</fullName>
    </submittedName>
</protein>
<reference evidence="1" key="1">
    <citation type="submission" date="2016-04" db="EMBL/GenBank/DDBJ databases">
        <authorList>
            <person name="Evans L.H."/>
            <person name="Alamgir A."/>
            <person name="Owens N."/>
            <person name="Weber N.D."/>
            <person name="Virtaneva K."/>
            <person name="Barbian K."/>
            <person name="Babar A."/>
            <person name="Rosenke K."/>
        </authorList>
    </citation>
    <scope>NUCLEOTIDE SEQUENCE</scope>
    <source>
        <strain evidence="1">Nono1</strain>
    </source>
</reference>
<sequence>MRVSQVCAICHPCTLNRGIKSGSRILLPVDGPLCGGRGLEARF</sequence>